<dbReference type="AlphaFoldDB" id="S7RRV2"/>
<dbReference type="GeneID" id="19300652"/>
<evidence type="ECO:0000259" key="2">
    <source>
        <dbReference type="Pfam" id="PF23305"/>
    </source>
</evidence>
<feature type="region of interest" description="Disordered" evidence="1">
    <location>
        <begin position="370"/>
        <end position="395"/>
    </location>
</feature>
<protein>
    <recommendedName>
        <fullName evidence="2">DUF7082 domain-containing protein</fullName>
    </recommendedName>
</protein>
<dbReference type="PANTHER" id="PTHR39463">
    <property type="entry name" value="MEDUSA"/>
    <property type="match status" value="1"/>
</dbReference>
<feature type="domain" description="DUF7082" evidence="2">
    <location>
        <begin position="206"/>
        <end position="359"/>
    </location>
</feature>
<dbReference type="eggNOG" id="ENOG502QTDM">
    <property type="taxonomic scope" value="Eukaryota"/>
</dbReference>
<dbReference type="OrthoDB" id="1751210at2759"/>
<feature type="compositionally biased region" description="Polar residues" evidence="1">
    <location>
        <begin position="370"/>
        <end position="384"/>
    </location>
</feature>
<dbReference type="PANTHER" id="PTHR39463:SF1">
    <property type="entry name" value="MEDUSA"/>
    <property type="match status" value="1"/>
</dbReference>
<dbReference type="RefSeq" id="XP_007864479.1">
    <property type="nucleotide sequence ID" value="XM_007866288.1"/>
</dbReference>
<dbReference type="OMA" id="DWAVLPQ"/>
<accession>S7RRV2</accession>
<reference evidence="3 4" key="1">
    <citation type="journal article" date="2012" name="Science">
        <title>The Paleozoic origin of enzymatic lignin decomposition reconstructed from 31 fungal genomes.</title>
        <authorList>
            <person name="Floudas D."/>
            <person name="Binder M."/>
            <person name="Riley R."/>
            <person name="Barry K."/>
            <person name="Blanchette R.A."/>
            <person name="Henrissat B."/>
            <person name="Martinez A.T."/>
            <person name="Otillar R."/>
            <person name="Spatafora J.W."/>
            <person name="Yadav J.S."/>
            <person name="Aerts A."/>
            <person name="Benoit I."/>
            <person name="Boyd A."/>
            <person name="Carlson A."/>
            <person name="Copeland A."/>
            <person name="Coutinho P.M."/>
            <person name="de Vries R.P."/>
            <person name="Ferreira P."/>
            <person name="Findley K."/>
            <person name="Foster B."/>
            <person name="Gaskell J."/>
            <person name="Glotzer D."/>
            <person name="Gorecki P."/>
            <person name="Heitman J."/>
            <person name="Hesse C."/>
            <person name="Hori C."/>
            <person name="Igarashi K."/>
            <person name="Jurgens J.A."/>
            <person name="Kallen N."/>
            <person name="Kersten P."/>
            <person name="Kohler A."/>
            <person name="Kuees U."/>
            <person name="Kumar T.K.A."/>
            <person name="Kuo A."/>
            <person name="LaButti K."/>
            <person name="Larrondo L.F."/>
            <person name="Lindquist E."/>
            <person name="Ling A."/>
            <person name="Lombard V."/>
            <person name="Lucas S."/>
            <person name="Lundell T."/>
            <person name="Martin R."/>
            <person name="McLaughlin D.J."/>
            <person name="Morgenstern I."/>
            <person name="Morin E."/>
            <person name="Murat C."/>
            <person name="Nagy L.G."/>
            <person name="Nolan M."/>
            <person name="Ohm R.A."/>
            <person name="Patyshakuliyeva A."/>
            <person name="Rokas A."/>
            <person name="Ruiz-Duenas F.J."/>
            <person name="Sabat G."/>
            <person name="Salamov A."/>
            <person name="Samejima M."/>
            <person name="Schmutz J."/>
            <person name="Slot J.C."/>
            <person name="St John F."/>
            <person name="Stenlid J."/>
            <person name="Sun H."/>
            <person name="Sun S."/>
            <person name="Syed K."/>
            <person name="Tsang A."/>
            <person name="Wiebenga A."/>
            <person name="Young D."/>
            <person name="Pisabarro A."/>
            <person name="Eastwood D.C."/>
            <person name="Martin F."/>
            <person name="Cullen D."/>
            <person name="Grigoriev I.V."/>
            <person name="Hibbett D.S."/>
        </authorList>
    </citation>
    <scope>NUCLEOTIDE SEQUENCE [LARGE SCALE GENOMIC DNA]</scope>
    <source>
        <strain evidence="3 4">ATCC 11539</strain>
    </source>
</reference>
<dbReference type="Proteomes" id="UP000030669">
    <property type="component" value="Unassembled WGS sequence"/>
</dbReference>
<name>S7RRV2_GLOTA</name>
<dbReference type="EMBL" id="KB469299">
    <property type="protein sequence ID" value="EPQ57370.1"/>
    <property type="molecule type" value="Genomic_DNA"/>
</dbReference>
<organism evidence="3 4">
    <name type="scientific">Gloeophyllum trabeum (strain ATCC 11539 / FP-39264 / Madison 617)</name>
    <name type="common">Brown rot fungus</name>
    <dbReference type="NCBI Taxonomy" id="670483"/>
    <lineage>
        <taxon>Eukaryota</taxon>
        <taxon>Fungi</taxon>
        <taxon>Dikarya</taxon>
        <taxon>Basidiomycota</taxon>
        <taxon>Agaricomycotina</taxon>
        <taxon>Agaricomycetes</taxon>
        <taxon>Gloeophyllales</taxon>
        <taxon>Gloeophyllaceae</taxon>
        <taxon>Gloeophyllum</taxon>
    </lineage>
</organism>
<feature type="region of interest" description="Disordered" evidence="1">
    <location>
        <begin position="131"/>
        <end position="183"/>
    </location>
</feature>
<keyword evidence="4" id="KW-1185">Reference proteome</keyword>
<dbReference type="KEGG" id="gtr:GLOTRDRAFT_120575"/>
<sequence length="524" mass="57814">MGPYRRSNHGTQVTANTMVPVRYISTIEYSPTFGLTGTDFRARVHYCPPAGSAKEVCLRLVFGTKPVKTDLMQIEGSIFDLTAKVPDQPCPMGRVILLVQSVTKKKEVLETAVLGSFTYNEHGVHATSLGASAPEEQRYSGGNAPTTNNATRNSSPASDRSSSSRRTRTRRVRSKSSPATAAKMQALVRTRVSAAPPSYGGCIAKKAVIEVLTPLDAMAEDWRESEKQVGRRLIRFHVQRREHILKVSCEKIEQAEYDERDTVVSCIYRTESGVCYITSVDIIYLLERIVGTVFKVEEKNRIRRNLEGLKPITTGKGKKWCGDFFQKIMDFPNPKPRTIEKDLKVFEWRVLRQALEKIISRYSLYTSATDHSAPQTYGTDTRASGSPEFESEPLGDLVYPQSLDTMGIPPSVITALTPPRSHSLSPAFAPDVAMADRESSGSSGSSPMLSSSPLYQATAGATVGGWATEPSMHGYNIVHPGLYVPAPFADEAYSANAGIIDDFTTHTTFDYRMPYAVPTSQYYM</sequence>
<dbReference type="GO" id="GO:0005634">
    <property type="term" value="C:nucleus"/>
    <property type="evidence" value="ECO:0007669"/>
    <property type="project" value="TreeGrafter"/>
</dbReference>
<evidence type="ECO:0000313" key="4">
    <source>
        <dbReference type="Proteomes" id="UP000030669"/>
    </source>
</evidence>
<gene>
    <name evidence="3" type="ORF">GLOTRDRAFT_120575</name>
</gene>
<feature type="compositionally biased region" description="Low complexity" evidence="1">
    <location>
        <begin position="151"/>
        <end position="161"/>
    </location>
</feature>
<feature type="compositionally biased region" description="Basic residues" evidence="1">
    <location>
        <begin position="163"/>
        <end position="174"/>
    </location>
</feature>
<evidence type="ECO:0000313" key="3">
    <source>
        <dbReference type="EMBL" id="EPQ57370.1"/>
    </source>
</evidence>
<evidence type="ECO:0000256" key="1">
    <source>
        <dbReference type="SAM" id="MobiDB-lite"/>
    </source>
</evidence>
<dbReference type="InterPro" id="IPR055509">
    <property type="entry name" value="DUF7082"/>
</dbReference>
<dbReference type="HOGENOM" id="CLU_507211_0_0_1"/>
<dbReference type="Pfam" id="PF23305">
    <property type="entry name" value="DUF7082"/>
    <property type="match status" value="1"/>
</dbReference>
<proteinExistence type="predicted"/>